<dbReference type="SMART" id="SM00042">
    <property type="entry name" value="CUB"/>
    <property type="match status" value="1"/>
</dbReference>
<evidence type="ECO:0000256" key="2">
    <source>
        <dbReference type="ARBA" id="ARBA00022737"/>
    </source>
</evidence>
<feature type="domain" description="CUB" evidence="8">
    <location>
        <begin position="161"/>
        <end position="288"/>
    </location>
</feature>
<feature type="transmembrane region" description="Helical" evidence="7">
    <location>
        <begin position="7"/>
        <end position="26"/>
    </location>
</feature>
<dbReference type="KEGG" id="spu:593995"/>
<dbReference type="SUPFAM" id="SSF49854">
    <property type="entry name" value="Spermadhesin, CUB domain"/>
    <property type="match status" value="2"/>
</dbReference>
<evidence type="ECO:0000313" key="9">
    <source>
        <dbReference type="EnsemblMetazoa" id="XP_030833006"/>
    </source>
</evidence>
<dbReference type="RefSeq" id="XP_030833006.1">
    <property type="nucleotide sequence ID" value="XM_030977146.1"/>
</dbReference>
<keyword evidence="7" id="KW-1133">Transmembrane helix</keyword>
<protein>
    <recommendedName>
        <fullName evidence="8">CUB domain-containing protein</fullName>
    </recommendedName>
</protein>
<evidence type="ECO:0000313" key="10">
    <source>
        <dbReference type="Proteomes" id="UP000007110"/>
    </source>
</evidence>
<keyword evidence="7" id="KW-0472">Membrane</keyword>
<reference evidence="10" key="1">
    <citation type="submission" date="2015-02" db="EMBL/GenBank/DDBJ databases">
        <title>Genome sequencing for Strongylocentrotus purpuratus.</title>
        <authorList>
            <person name="Murali S."/>
            <person name="Liu Y."/>
            <person name="Vee V."/>
            <person name="English A."/>
            <person name="Wang M."/>
            <person name="Skinner E."/>
            <person name="Han Y."/>
            <person name="Muzny D.M."/>
            <person name="Worley K.C."/>
            <person name="Gibbs R.A."/>
        </authorList>
    </citation>
    <scope>NUCLEOTIDE SEQUENCE</scope>
</reference>
<dbReference type="InterPro" id="IPR035914">
    <property type="entry name" value="Sperma_CUB_dom_sf"/>
</dbReference>
<evidence type="ECO:0000256" key="5">
    <source>
        <dbReference type="PROSITE-ProRule" id="PRU00059"/>
    </source>
</evidence>
<comment type="caution">
    <text evidence="5">Lacks conserved residue(s) required for the propagation of feature annotation.</text>
</comment>
<keyword evidence="10" id="KW-1185">Reference proteome</keyword>
<organism evidence="9 10">
    <name type="scientific">Strongylocentrotus purpuratus</name>
    <name type="common">Purple sea urchin</name>
    <dbReference type="NCBI Taxonomy" id="7668"/>
    <lineage>
        <taxon>Eukaryota</taxon>
        <taxon>Metazoa</taxon>
        <taxon>Echinodermata</taxon>
        <taxon>Eleutherozoa</taxon>
        <taxon>Echinozoa</taxon>
        <taxon>Echinoidea</taxon>
        <taxon>Euechinoidea</taxon>
        <taxon>Echinacea</taxon>
        <taxon>Camarodonta</taxon>
        <taxon>Echinidea</taxon>
        <taxon>Strongylocentrotidae</taxon>
        <taxon>Strongylocentrotus</taxon>
    </lineage>
</organism>
<evidence type="ECO:0000256" key="4">
    <source>
        <dbReference type="ARBA" id="ARBA00023180"/>
    </source>
</evidence>
<accession>A0A7M7NAY1</accession>
<dbReference type="PANTHER" id="PTHR24254:SF6">
    <property type="entry name" value="CUBILIN"/>
    <property type="match status" value="1"/>
</dbReference>
<dbReference type="PANTHER" id="PTHR24254">
    <property type="entry name" value="PROTHROMBIN"/>
    <property type="match status" value="1"/>
</dbReference>
<evidence type="ECO:0000256" key="6">
    <source>
        <dbReference type="SAM" id="MobiDB-lite"/>
    </source>
</evidence>
<keyword evidence="4" id="KW-0325">Glycoprotein</keyword>
<dbReference type="Pfam" id="PF00431">
    <property type="entry name" value="CUB"/>
    <property type="match status" value="1"/>
</dbReference>
<keyword evidence="7" id="KW-0812">Transmembrane</keyword>
<dbReference type="Gene3D" id="2.60.120.290">
    <property type="entry name" value="Spermadhesin, CUB domain"/>
    <property type="match status" value="2"/>
</dbReference>
<proteinExistence type="predicted"/>
<dbReference type="PROSITE" id="PS01180">
    <property type="entry name" value="CUB"/>
    <property type="match status" value="1"/>
</dbReference>
<dbReference type="Proteomes" id="UP000007110">
    <property type="component" value="Unassembled WGS sequence"/>
</dbReference>
<evidence type="ECO:0000256" key="7">
    <source>
        <dbReference type="SAM" id="Phobius"/>
    </source>
</evidence>
<dbReference type="InterPro" id="IPR051659">
    <property type="entry name" value="Serine_Protease_S1-Domain"/>
</dbReference>
<keyword evidence="3" id="KW-1015">Disulfide bond</keyword>
<evidence type="ECO:0000256" key="1">
    <source>
        <dbReference type="ARBA" id="ARBA00022729"/>
    </source>
</evidence>
<reference evidence="9" key="2">
    <citation type="submission" date="2021-01" db="UniProtKB">
        <authorList>
            <consortium name="EnsemblMetazoa"/>
        </authorList>
    </citation>
    <scope>IDENTIFICATION</scope>
</reference>
<dbReference type="InParanoid" id="A0A7M7NAY1"/>
<sequence>MDRLNRLVRGISIIMLWAIIIMVAGLTSGTKAAIAGSQTERVVELGRGKSLIVKTPQYIFAYRSAYFGDVEGFYTWIVKTPQNCTVRIEFIALNAKVPGEILEIGSGNDTSTNHIWSLTGTQANIPRWFEIDSNVVWMWFRSNDHKNPTSHGFSAIIRPTCDQDINTPSYIDTRGSGVSLLSGVSYTIASPNSPQNHPPSLSRIWLIKLPQPACQLTIDFDKFTTRSVDAMLEISSSASLDTVRAVLYGDVIPEPITFTSDYVLIRFSSRTYYIPDITTGFKAHLYADCESGVSSATTTGQPSEGTAATQPTTVNATTPVSSRNSMVPSTPSAVVPIQQNVTNGTTGELLRRSYSITDRGMVQMFRGWVDVQGQGTPNDFCRVVRTDGKSFLSCLLAGSEEDDLLAYTSPNPSVEWFDPGYSNTWYMKDEDNDGRDDYCRCTGGVPSTLVVCMKAGANGFEGPGSDFSPPNSPEECLFHQADPFFGF</sequence>
<evidence type="ECO:0000259" key="8">
    <source>
        <dbReference type="PROSITE" id="PS01180"/>
    </source>
</evidence>
<dbReference type="AlphaFoldDB" id="A0A7M7NAY1"/>
<dbReference type="CDD" id="cd00041">
    <property type="entry name" value="CUB"/>
    <property type="match status" value="1"/>
</dbReference>
<evidence type="ECO:0000256" key="3">
    <source>
        <dbReference type="ARBA" id="ARBA00023157"/>
    </source>
</evidence>
<keyword evidence="1" id="KW-0732">Signal</keyword>
<keyword evidence="2" id="KW-0677">Repeat</keyword>
<dbReference type="OrthoDB" id="5985519at2759"/>
<name>A0A7M7NAY1_STRPU</name>
<dbReference type="InterPro" id="IPR000859">
    <property type="entry name" value="CUB_dom"/>
</dbReference>
<dbReference type="GeneID" id="593995"/>
<feature type="region of interest" description="Disordered" evidence="6">
    <location>
        <begin position="293"/>
        <end position="330"/>
    </location>
</feature>
<dbReference type="EnsemblMetazoa" id="XM_030977146">
    <property type="protein sequence ID" value="XP_030833006"/>
    <property type="gene ID" value="LOC593995"/>
</dbReference>